<dbReference type="SUPFAM" id="SSF54909">
    <property type="entry name" value="Dimeric alpha+beta barrel"/>
    <property type="match status" value="1"/>
</dbReference>
<reference evidence="2 3" key="1">
    <citation type="submission" date="2016-03" db="EMBL/GenBank/DDBJ databases">
        <title>Pediococcus and Lactobacillus from brewery environment - whole genome sequencing and assembly.</title>
        <authorList>
            <person name="Behr J."/>
            <person name="Geissler A.J."/>
            <person name="Vogel R.F."/>
        </authorList>
    </citation>
    <scope>NUCLEOTIDE SEQUENCE [LARGE SCALE GENOMIC DNA]</scope>
    <source>
        <strain evidence="2 3">TMW 1.1989</strain>
    </source>
</reference>
<gene>
    <name evidence="2" type="ORF">AYR53_00955</name>
</gene>
<dbReference type="OrthoDB" id="2293521at2"/>
<dbReference type="InterPro" id="IPR011008">
    <property type="entry name" value="Dimeric_a/b-barrel"/>
</dbReference>
<accession>A0A192H0G1</accession>
<dbReference type="Pfam" id="PF03795">
    <property type="entry name" value="YCII"/>
    <property type="match status" value="1"/>
</dbReference>
<dbReference type="GeneID" id="42980804"/>
<dbReference type="Gene3D" id="3.30.70.1060">
    <property type="entry name" value="Dimeric alpha+beta barrel"/>
    <property type="match status" value="1"/>
</dbReference>
<dbReference type="AlphaFoldDB" id="A0A192H0G1"/>
<dbReference type="RefSeq" id="WP_082920416.1">
    <property type="nucleotide sequence ID" value="NZ_CP014873.1"/>
</dbReference>
<dbReference type="InterPro" id="IPR005545">
    <property type="entry name" value="YCII"/>
</dbReference>
<name>A0A192H0G1_9LACO</name>
<organism evidence="2 3">
    <name type="scientific">Loigolactobacillus backii</name>
    <dbReference type="NCBI Taxonomy" id="375175"/>
    <lineage>
        <taxon>Bacteria</taxon>
        <taxon>Bacillati</taxon>
        <taxon>Bacillota</taxon>
        <taxon>Bacilli</taxon>
        <taxon>Lactobacillales</taxon>
        <taxon>Lactobacillaceae</taxon>
        <taxon>Loigolactobacillus</taxon>
    </lineage>
</organism>
<evidence type="ECO:0000313" key="3">
    <source>
        <dbReference type="Proteomes" id="UP000078582"/>
    </source>
</evidence>
<keyword evidence="3" id="KW-1185">Reference proteome</keyword>
<dbReference type="EMBL" id="CP014873">
    <property type="protein sequence ID" value="ANK61451.1"/>
    <property type="molecule type" value="Genomic_DNA"/>
</dbReference>
<protein>
    <submittedName>
        <fullName evidence="2">Uncharacterized protein</fullName>
    </submittedName>
</protein>
<evidence type="ECO:0000313" key="2">
    <source>
        <dbReference type="EMBL" id="ANK61451.1"/>
    </source>
</evidence>
<dbReference type="Proteomes" id="UP000078582">
    <property type="component" value="Chromosome"/>
</dbReference>
<proteinExistence type="inferred from homology"/>
<sequence>MARKKHFVITYTHDDMVGWTKYLVPHISYLKRQIKHGNLIVSGPSEGEHKRQAVLIFAVKNRQELTKIIQLDPYYQHDLITTMTVTPWKPQFGDLG</sequence>
<evidence type="ECO:0000256" key="1">
    <source>
        <dbReference type="ARBA" id="ARBA00007689"/>
    </source>
</evidence>
<comment type="similarity">
    <text evidence="1">Belongs to the YciI family.</text>
</comment>